<feature type="compositionally biased region" description="Low complexity" evidence="1">
    <location>
        <begin position="460"/>
        <end position="475"/>
    </location>
</feature>
<feature type="compositionally biased region" description="Low complexity" evidence="1">
    <location>
        <begin position="293"/>
        <end position="306"/>
    </location>
</feature>
<evidence type="ECO:0000256" key="1">
    <source>
        <dbReference type="SAM" id="MobiDB-lite"/>
    </source>
</evidence>
<feature type="region of interest" description="Disordered" evidence="1">
    <location>
        <begin position="289"/>
        <end position="322"/>
    </location>
</feature>
<dbReference type="AlphaFoldDB" id="A0A165F0D3"/>
<sequence length="515" mass="55875">MAYSASHRNAASMSTTSLVPPQPTHARQRRMTTSSLPPPSPLNLPEPVQGYRRPPSPLRNGTTIDPNTGELSDAGSIQRSEDGDEGRWTRSHSPSPSVAKFAANIAQRVGSLMSTVSPRSHALPTDDELEAEAERERDRSRREAERILMMEAENKRAAEECVMHSSGDGPSSSLLPPPPLSQTISATPSSPKSSQKEGSWWAMAKNRLTPTKEPLTPAQQIIEETKAREKEHEKEKKKAGKGKQRKDSWPSAPDAKFDDPAFIQLGLASSITPPPPKFVSAAPSSPTPFNFHGLPGTPPSLSTSPLRSMEVRNSSPTRTPAPMYAQFNAQGTLDVPGTLLTIVQRFEKLEKWTVGHVRALEERMDDVERWLVEKEKEKQKEQEQPAARQLPNGDMEAGEGDMGEIREELAELSGRVTELGREMARMLTASANLLPGPSRSTASIARSPTATSSVAVFSISQNVSSSPQTTPPNSTGAISPPPSRPAMPTRTSRTRLPYPTGDYATPPDSTLLSQG</sequence>
<feature type="compositionally biased region" description="Polar residues" evidence="1">
    <location>
        <begin position="1"/>
        <end position="19"/>
    </location>
</feature>
<evidence type="ECO:0000313" key="2">
    <source>
        <dbReference type="EMBL" id="KZT08095.1"/>
    </source>
</evidence>
<keyword evidence="3" id="KW-1185">Reference proteome</keyword>
<feature type="compositionally biased region" description="Polar residues" evidence="1">
    <location>
        <begin position="182"/>
        <end position="197"/>
    </location>
</feature>
<feature type="region of interest" description="Disordered" evidence="1">
    <location>
        <begin position="430"/>
        <end position="515"/>
    </location>
</feature>
<dbReference type="EMBL" id="KV427616">
    <property type="protein sequence ID" value="KZT08095.1"/>
    <property type="molecule type" value="Genomic_DNA"/>
</dbReference>
<reference evidence="2 3" key="1">
    <citation type="journal article" date="2016" name="Mol. Biol. Evol.">
        <title>Comparative Genomics of Early-Diverging Mushroom-Forming Fungi Provides Insights into the Origins of Lignocellulose Decay Capabilities.</title>
        <authorList>
            <person name="Nagy L.G."/>
            <person name="Riley R."/>
            <person name="Tritt A."/>
            <person name="Adam C."/>
            <person name="Daum C."/>
            <person name="Floudas D."/>
            <person name="Sun H."/>
            <person name="Yadav J.S."/>
            <person name="Pangilinan J."/>
            <person name="Larsson K.H."/>
            <person name="Matsuura K."/>
            <person name="Barry K."/>
            <person name="Labutti K."/>
            <person name="Kuo R."/>
            <person name="Ohm R.A."/>
            <person name="Bhattacharya S.S."/>
            <person name="Shirouzu T."/>
            <person name="Yoshinaga Y."/>
            <person name="Martin F.M."/>
            <person name="Grigoriev I.V."/>
            <person name="Hibbett D.S."/>
        </authorList>
    </citation>
    <scope>NUCLEOTIDE SEQUENCE [LARGE SCALE GENOMIC DNA]</scope>
    <source>
        <strain evidence="2 3">93-53</strain>
    </source>
</reference>
<dbReference type="Proteomes" id="UP000076871">
    <property type="component" value="Unassembled WGS sequence"/>
</dbReference>
<name>A0A165F0D3_9APHY</name>
<proteinExistence type="predicted"/>
<dbReference type="OrthoDB" id="3269842at2759"/>
<feature type="region of interest" description="Disordered" evidence="1">
    <location>
        <begin position="112"/>
        <end position="260"/>
    </location>
</feature>
<organism evidence="2 3">
    <name type="scientific">Laetiporus sulphureus 93-53</name>
    <dbReference type="NCBI Taxonomy" id="1314785"/>
    <lineage>
        <taxon>Eukaryota</taxon>
        <taxon>Fungi</taxon>
        <taxon>Dikarya</taxon>
        <taxon>Basidiomycota</taxon>
        <taxon>Agaricomycotina</taxon>
        <taxon>Agaricomycetes</taxon>
        <taxon>Polyporales</taxon>
        <taxon>Laetiporus</taxon>
    </lineage>
</organism>
<feature type="compositionally biased region" description="Polar residues" evidence="1">
    <location>
        <begin position="59"/>
        <end position="78"/>
    </location>
</feature>
<feature type="compositionally biased region" description="Basic and acidic residues" evidence="1">
    <location>
        <begin position="79"/>
        <end position="88"/>
    </location>
</feature>
<accession>A0A165F0D3</accession>
<dbReference type="GeneID" id="63820187"/>
<feature type="non-terminal residue" evidence="2">
    <location>
        <position position="515"/>
    </location>
</feature>
<feature type="compositionally biased region" description="Polar residues" evidence="1">
    <location>
        <begin position="438"/>
        <end position="459"/>
    </location>
</feature>
<dbReference type="InParanoid" id="A0A165F0D3"/>
<feature type="compositionally biased region" description="Basic and acidic residues" evidence="1">
    <location>
        <begin position="374"/>
        <end position="383"/>
    </location>
</feature>
<feature type="compositionally biased region" description="Basic and acidic residues" evidence="1">
    <location>
        <begin position="223"/>
        <end position="236"/>
    </location>
</feature>
<feature type="region of interest" description="Disordered" evidence="1">
    <location>
        <begin position="1"/>
        <end position="98"/>
    </location>
</feature>
<dbReference type="RefSeq" id="XP_040765835.1">
    <property type="nucleotide sequence ID" value="XM_040903156.1"/>
</dbReference>
<feature type="region of interest" description="Disordered" evidence="1">
    <location>
        <begin position="374"/>
        <end position="405"/>
    </location>
</feature>
<evidence type="ECO:0000313" key="3">
    <source>
        <dbReference type="Proteomes" id="UP000076871"/>
    </source>
</evidence>
<gene>
    <name evidence="2" type="ORF">LAESUDRAFT_610363</name>
</gene>
<feature type="compositionally biased region" description="Basic and acidic residues" evidence="1">
    <location>
        <begin position="132"/>
        <end position="162"/>
    </location>
</feature>
<protein>
    <submittedName>
        <fullName evidence="2">Uncharacterized protein</fullName>
    </submittedName>
</protein>